<keyword evidence="1" id="KW-0521">NADP</keyword>
<dbReference type="CDD" id="cd05286">
    <property type="entry name" value="QOR2"/>
    <property type="match status" value="1"/>
</dbReference>
<dbReference type="Gene3D" id="3.90.180.10">
    <property type="entry name" value="Medium-chain alcohol dehydrogenases, catalytic domain"/>
    <property type="match status" value="1"/>
</dbReference>
<dbReference type="GO" id="GO:0003960">
    <property type="term" value="F:quinone reductase (NADPH) activity"/>
    <property type="evidence" value="ECO:0007669"/>
    <property type="project" value="InterPro"/>
</dbReference>
<dbReference type="InterPro" id="IPR047618">
    <property type="entry name" value="QOR-like"/>
</dbReference>
<dbReference type="InterPro" id="IPR013154">
    <property type="entry name" value="ADH-like_N"/>
</dbReference>
<dbReference type="PANTHER" id="PTHR48106">
    <property type="entry name" value="QUINONE OXIDOREDUCTASE PIG3-RELATED"/>
    <property type="match status" value="1"/>
</dbReference>
<organism evidence="4 5">
    <name type="scientific">Gordonia soli NBRC 108243</name>
    <dbReference type="NCBI Taxonomy" id="1223545"/>
    <lineage>
        <taxon>Bacteria</taxon>
        <taxon>Bacillati</taxon>
        <taxon>Actinomycetota</taxon>
        <taxon>Actinomycetes</taxon>
        <taxon>Mycobacteriales</taxon>
        <taxon>Gordoniaceae</taxon>
        <taxon>Gordonia</taxon>
    </lineage>
</organism>
<dbReference type="Pfam" id="PF08240">
    <property type="entry name" value="ADH_N"/>
    <property type="match status" value="1"/>
</dbReference>
<dbReference type="InterPro" id="IPR011032">
    <property type="entry name" value="GroES-like_sf"/>
</dbReference>
<accession>M0QJF8</accession>
<dbReference type="OrthoDB" id="9805883at2"/>
<dbReference type="RefSeq" id="WP_007621174.1">
    <property type="nucleotide sequence ID" value="NZ_BANX01000018.1"/>
</dbReference>
<dbReference type="SMART" id="SM00829">
    <property type="entry name" value="PKS_ER"/>
    <property type="match status" value="1"/>
</dbReference>
<dbReference type="InterPro" id="IPR020843">
    <property type="entry name" value="ER"/>
</dbReference>
<dbReference type="GO" id="GO:0035925">
    <property type="term" value="F:mRNA 3'-UTR AU-rich region binding"/>
    <property type="evidence" value="ECO:0007669"/>
    <property type="project" value="TreeGrafter"/>
</dbReference>
<dbReference type="GO" id="GO:0070402">
    <property type="term" value="F:NADPH binding"/>
    <property type="evidence" value="ECO:0007669"/>
    <property type="project" value="TreeGrafter"/>
</dbReference>
<dbReference type="InterPro" id="IPR036291">
    <property type="entry name" value="NAD(P)-bd_dom_sf"/>
</dbReference>
<dbReference type="GO" id="GO:0005829">
    <property type="term" value="C:cytosol"/>
    <property type="evidence" value="ECO:0007669"/>
    <property type="project" value="TreeGrafter"/>
</dbReference>
<evidence type="ECO:0000256" key="2">
    <source>
        <dbReference type="ARBA" id="ARBA00023002"/>
    </source>
</evidence>
<dbReference type="SUPFAM" id="SSF50129">
    <property type="entry name" value="GroES-like"/>
    <property type="match status" value="1"/>
</dbReference>
<dbReference type="PANTHER" id="PTHR48106:SF13">
    <property type="entry name" value="QUINONE OXIDOREDUCTASE-RELATED"/>
    <property type="match status" value="1"/>
</dbReference>
<reference evidence="4 5" key="1">
    <citation type="submission" date="2013-01" db="EMBL/GenBank/DDBJ databases">
        <title>Whole genome shotgun sequence of Gordonia soli NBRC 108243.</title>
        <authorList>
            <person name="Isaki-Nakamura S."/>
            <person name="Hosoyama A."/>
            <person name="Tsuchikane K."/>
            <person name="Ando Y."/>
            <person name="Baba S."/>
            <person name="Ohji S."/>
            <person name="Hamada M."/>
            <person name="Tamura T."/>
            <person name="Yamazoe A."/>
            <person name="Yamazaki S."/>
            <person name="Fujita N."/>
        </authorList>
    </citation>
    <scope>NUCLEOTIDE SEQUENCE [LARGE SCALE GENOMIC DNA]</scope>
    <source>
        <strain evidence="4 5">NBRC 108243</strain>
    </source>
</reference>
<dbReference type="InterPro" id="IPR013149">
    <property type="entry name" value="ADH-like_C"/>
</dbReference>
<sequence>MRAIQVTRHGGPEVLTYGSVDDPVPAPGEVVVRTTAIGVNFIDTYLRRGLYPSTPPYIPGTEGAGVVTAVGTEVDDLEVGRRVAWTDAPASYAESVAVRADRAVPVPDAVPDEVAGSSLLRGLTTHYLLDGSAHPEAGDTILVHAGAGGVGLLLTRLASARGVRVITTVSDDAKEELSRAAGAAEVLRYGDGLVSGVRDITGGRGVSVVYDGVGADTFEHSLAAAAIRGTIVLFGAASGPVPPFDLQRLNQAGSLSVTRPTLAHFIADPDELAWRAGEFFAAVTDETLDVHVGNRYALADAEQAHRDLEGRATTGSTVLVPGRP</sequence>
<dbReference type="EMBL" id="BANX01000018">
    <property type="protein sequence ID" value="GAC68760.1"/>
    <property type="molecule type" value="Genomic_DNA"/>
</dbReference>
<dbReference type="STRING" id="1223545.GS4_18_00480"/>
<dbReference type="Proteomes" id="UP000011666">
    <property type="component" value="Unassembled WGS sequence"/>
</dbReference>
<comment type="caution">
    <text evidence="4">The sequence shown here is derived from an EMBL/GenBank/DDBJ whole genome shotgun (WGS) entry which is preliminary data.</text>
</comment>
<evidence type="ECO:0000313" key="4">
    <source>
        <dbReference type="EMBL" id="GAC68760.1"/>
    </source>
</evidence>
<proteinExistence type="predicted"/>
<keyword evidence="5" id="KW-1185">Reference proteome</keyword>
<name>M0QJF8_9ACTN</name>
<dbReference type="AlphaFoldDB" id="M0QJF8"/>
<keyword evidence="2" id="KW-0560">Oxidoreductase</keyword>
<evidence type="ECO:0000256" key="1">
    <source>
        <dbReference type="ARBA" id="ARBA00022857"/>
    </source>
</evidence>
<evidence type="ECO:0000313" key="5">
    <source>
        <dbReference type="Proteomes" id="UP000011666"/>
    </source>
</evidence>
<dbReference type="Pfam" id="PF00107">
    <property type="entry name" value="ADH_zinc_N"/>
    <property type="match status" value="1"/>
</dbReference>
<gene>
    <name evidence="4" type="primary">qor</name>
    <name evidence="4" type="ORF">GS4_18_00480</name>
</gene>
<dbReference type="Gene3D" id="3.40.50.720">
    <property type="entry name" value="NAD(P)-binding Rossmann-like Domain"/>
    <property type="match status" value="1"/>
</dbReference>
<feature type="domain" description="Enoyl reductase (ER)" evidence="3">
    <location>
        <begin position="10"/>
        <end position="319"/>
    </location>
</feature>
<dbReference type="SUPFAM" id="SSF51735">
    <property type="entry name" value="NAD(P)-binding Rossmann-fold domains"/>
    <property type="match status" value="1"/>
</dbReference>
<evidence type="ECO:0000259" key="3">
    <source>
        <dbReference type="SMART" id="SM00829"/>
    </source>
</evidence>
<protein>
    <submittedName>
        <fullName evidence="4">NADPH--quinone reductase</fullName>
    </submittedName>
</protein>
<dbReference type="eggNOG" id="COG0604">
    <property type="taxonomic scope" value="Bacteria"/>
</dbReference>